<dbReference type="InterPro" id="IPR036872">
    <property type="entry name" value="CH_dom_sf"/>
</dbReference>
<dbReference type="PROSITE" id="PS50021">
    <property type="entry name" value="CH"/>
    <property type="match status" value="1"/>
</dbReference>
<name>A0ABY8UFI1_TETOB</name>
<dbReference type="Proteomes" id="UP001244341">
    <property type="component" value="Chromosome 11b"/>
</dbReference>
<dbReference type="SMART" id="SM00698">
    <property type="entry name" value="MORN"/>
    <property type="match status" value="8"/>
</dbReference>
<dbReference type="EMBL" id="CP126218">
    <property type="protein sequence ID" value="WIA20040.1"/>
    <property type="molecule type" value="Genomic_DNA"/>
</dbReference>
<keyword evidence="1" id="KW-0677">Repeat</keyword>
<feature type="domain" description="Calponin-homology (CH)" evidence="2">
    <location>
        <begin position="20"/>
        <end position="122"/>
    </location>
</feature>
<proteinExistence type="predicted"/>
<dbReference type="Gene3D" id="1.10.418.10">
    <property type="entry name" value="Calponin-like domain"/>
    <property type="match status" value="1"/>
</dbReference>
<organism evidence="3 4">
    <name type="scientific">Tetradesmus obliquus</name>
    <name type="common">Green alga</name>
    <name type="synonym">Acutodesmus obliquus</name>
    <dbReference type="NCBI Taxonomy" id="3088"/>
    <lineage>
        <taxon>Eukaryota</taxon>
        <taxon>Viridiplantae</taxon>
        <taxon>Chlorophyta</taxon>
        <taxon>core chlorophytes</taxon>
        <taxon>Chlorophyceae</taxon>
        <taxon>CS clade</taxon>
        <taxon>Sphaeropleales</taxon>
        <taxon>Scenedesmaceae</taxon>
        <taxon>Tetradesmus</taxon>
    </lineage>
</organism>
<protein>
    <recommendedName>
        <fullName evidence="2">Calponin-homology (CH) domain-containing protein</fullName>
    </recommendedName>
</protein>
<evidence type="ECO:0000313" key="3">
    <source>
        <dbReference type="EMBL" id="WIA20040.1"/>
    </source>
</evidence>
<dbReference type="SUPFAM" id="SSF82185">
    <property type="entry name" value="Histone H3 K4-specific methyltransferase SET7/9 N-terminal domain"/>
    <property type="match status" value="2"/>
</dbReference>
<evidence type="ECO:0000259" key="2">
    <source>
        <dbReference type="PROSITE" id="PS50021"/>
    </source>
</evidence>
<dbReference type="InterPro" id="IPR001715">
    <property type="entry name" value="CH_dom"/>
</dbReference>
<dbReference type="Pfam" id="PF02493">
    <property type="entry name" value="MORN"/>
    <property type="match status" value="7"/>
</dbReference>
<dbReference type="InterPro" id="IPR003409">
    <property type="entry name" value="MORN"/>
</dbReference>
<dbReference type="Pfam" id="PF00307">
    <property type="entry name" value="CH"/>
    <property type="match status" value="1"/>
</dbReference>
<evidence type="ECO:0000256" key="1">
    <source>
        <dbReference type="ARBA" id="ARBA00022737"/>
    </source>
</evidence>
<dbReference type="SUPFAM" id="SSF47576">
    <property type="entry name" value="Calponin-homology domain, CH-domain"/>
    <property type="match status" value="1"/>
</dbReference>
<accession>A0ABY8UFI1</accession>
<keyword evidence="4" id="KW-1185">Reference proteome</keyword>
<reference evidence="3 4" key="1">
    <citation type="submission" date="2023-05" db="EMBL/GenBank/DDBJ databases">
        <title>A 100% complete, gapless, phased diploid assembly of the Scenedesmus obliquus UTEX 3031 genome.</title>
        <authorList>
            <person name="Biondi T.C."/>
            <person name="Hanschen E.R."/>
            <person name="Kwon T."/>
            <person name="Eng W."/>
            <person name="Kruse C.P.S."/>
            <person name="Koehler S.I."/>
            <person name="Kunde Y."/>
            <person name="Gleasner C.D."/>
            <person name="You Mak K.T."/>
            <person name="Polle J."/>
            <person name="Hovde B.T."/>
            <person name="Starkenburg S.R."/>
        </authorList>
    </citation>
    <scope>NUCLEOTIDE SEQUENCE [LARGE SCALE GENOMIC DNA]</scope>
    <source>
        <strain evidence="3 4">DOE0152z</strain>
    </source>
</reference>
<dbReference type="PANTHER" id="PTHR23084">
    <property type="entry name" value="PHOSPHATIDYLINOSITOL-4-PHOSPHATE 5-KINASE RELATED"/>
    <property type="match status" value="1"/>
</dbReference>
<evidence type="ECO:0000313" key="4">
    <source>
        <dbReference type="Proteomes" id="UP001244341"/>
    </source>
</evidence>
<gene>
    <name evidence="3" type="ORF">OEZ85_005905</name>
</gene>
<dbReference type="Gene3D" id="2.20.110.10">
    <property type="entry name" value="Histone H3 K4-specific methyltransferase SET7/9 N-terminal domain"/>
    <property type="match status" value="3"/>
</dbReference>
<dbReference type="PANTHER" id="PTHR23084:SF179">
    <property type="entry name" value="OS10G0565000 PROTEIN"/>
    <property type="match status" value="1"/>
</dbReference>
<sequence length="789" mass="84014">MATSPSKDKDREPQAEGNIYASKTELLEWVNGLLQLQLSRLEQFASGAVFCQLLDAYFKDAIPMGKVNYHASNEYESIGNYKVLQLGFTAINLTRDIHVSKLSRGSRVELLELLQYLYKYLLKLKAQESYNARERRAITVRGGTDAVPLPSWMSGSQAAGRSTNMNKSSGNWGLSIDPSQDVQAAAAAAGAAAAAAGAAAAAKHAEEKEDDESGVVVFRVVEKEEEAAAAMPAADDPGSTTRLIIPEDAISSRMIWPLSPGGRAQLEICLGVAAEAVGILGKTCASMTQICSSLPSCASDSYVYRGKIKSLEDASATTAGHVQLLLGDVAAVCSSKAAGSADDVKVQAEKLQKVSGGLIWAAMSQELSQVQDQLGSSTQLLQAATAARPLTGQQQLNLQLTQLQKQLASTAALDGCLRSVGAAYAALMGRAHKEGAALAAQFLVDASGGPGVVTSKVLKLGDCSMKQLRNGDVYKGRYQGSRKNGEGSYFFISADVYEGQFRDDRMAGSGVYSFSPEGRYEGDWCAAVYEGHGSETFAKGSTYHGQYGAGLRHGWGCCRFFNGDFYEGQWAKGLREGCGMQQCTDDSNYVGDYRRGKRHGYGVYSFPNGDQYLGEYEDDIPQGYGVYVFGSGQRYEGHWEKGKKHGWSIYTVETGQRWAGSWVEGKPQWVHPLPQEAGADVAEPTPEVADNLSHAQAACKNAQEACALAQAKLQGHWAAKGEVQQGLAAATAGAAKAAADAQAARQHAQLLAARLDAAAALVDDGSRSAQIKLVAHALTAHQLTDVSAD</sequence>